<reference evidence="8 9" key="1">
    <citation type="submission" date="2021-10" db="EMBL/GenBank/DDBJ databases">
        <title>Anaerobic single-cell dispensing facilitates the cultivation of human gut bacteria.</title>
        <authorList>
            <person name="Afrizal A."/>
        </authorList>
    </citation>
    <scope>NUCLEOTIDE SEQUENCE [LARGE SCALE GENOMIC DNA]</scope>
    <source>
        <strain evidence="8 9">CLA-AA-H276</strain>
    </source>
</reference>
<keyword evidence="3" id="KW-0808">Transferase</keyword>
<dbReference type="InterPro" id="IPR003188">
    <property type="entry name" value="PTS_IIA_lac/cel"/>
</dbReference>
<dbReference type="GO" id="GO:0016740">
    <property type="term" value="F:transferase activity"/>
    <property type="evidence" value="ECO:0007669"/>
    <property type="project" value="UniProtKB-KW"/>
</dbReference>
<evidence type="ECO:0000256" key="1">
    <source>
        <dbReference type="ARBA" id="ARBA00022448"/>
    </source>
</evidence>
<comment type="cofactor">
    <cofactor evidence="6">
        <name>Mg(2+)</name>
        <dbReference type="ChEBI" id="CHEBI:18420"/>
    </cofactor>
    <text evidence="6">Binds 1 Mg(2+) ion per trimer.</text>
</comment>
<evidence type="ECO:0000256" key="7">
    <source>
        <dbReference type="PROSITE-ProRule" id="PRU00418"/>
    </source>
</evidence>
<evidence type="ECO:0000256" key="4">
    <source>
        <dbReference type="ARBA" id="ARBA00022683"/>
    </source>
</evidence>
<name>A0AAE3A384_9FIRM</name>
<evidence type="ECO:0000256" key="3">
    <source>
        <dbReference type="ARBA" id="ARBA00022679"/>
    </source>
</evidence>
<comment type="caution">
    <text evidence="8">The sequence shown here is derived from an EMBL/GenBank/DDBJ whole genome shotgun (WGS) entry which is preliminary data.</text>
</comment>
<keyword evidence="6" id="KW-0479">Metal-binding</keyword>
<dbReference type="PANTHER" id="PTHR34382">
    <property type="entry name" value="PTS SYSTEM N,N'-DIACETYLCHITOBIOSE-SPECIFIC EIIA COMPONENT"/>
    <property type="match status" value="1"/>
</dbReference>
<evidence type="ECO:0000313" key="9">
    <source>
        <dbReference type="Proteomes" id="UP001198220"/>
    </source>
</evidence>
<dbReference type="GO" id="GO:0009401">
    <property type="term" value="P:phosphoenolpyruvate-dependent sugar phosphotransferase system"/>
    <property type="evidence" value="ECO:0007669"/>
    <property type="project" value="UniProtKB-KW"/>
</dbReference>
<protein>
    <submittedName>
        <fullName evidence="8">PTS lactose/cellobiose transporter subunit IIA</fullName>
    </submittedName>
</protein>
<dbReference type="SUPFAM" id="SSF46973">
    <property type="entry name" value="Enzyme IIa from lactose specific PTS, IIa-lac"/>
    <property type="match status" value="1"/>
</dbReference>
<evidence type="ECO:0000313" key="8">
    <source>
        <dbReference type="EMBL" id="MCC2125236.1"/>
    </source>
</evidence>
<dbReference type="AlphaFoldDB" id="A0AAE3A384"/>
<dbReference type="Gene3D" id="1.20.58.80">
    <property type="entry name" value="Phosphotransferase system, lactose/cellobiose-type IIA subunit"/>
    <property type="match status" value="1"/>
</dbReference>
<dbReference type="PIRSF" id="PIRSF000699">
    <property type="entry name" value="PTS_IILac_III"/>
    <property type="match status" value="1"/>
</dbReference>
<dbReference type="PANTHER" id="PTHR34382:SF7">
    <property type="entry name" value="PTS SYSTEM N,N'-DIACETYLCHITOBIOSE-SPECIFIC EIIA COMPONENT"/>
    <property type="match status" value="1"/>
</dbReference>
<dbReference type="RefSeq" id="WP_118770208.1">
    <property type="nucleotide sequence ID" value="NZ_JAJEPS010000002.1"/>
</dbReference>
<sequence>MTITQEVLEQSCLGLISYSGAAKSDYLEAVECAKSGDFEQAEAAIERGNENYLHAHEAHFGLLQEETGTEGGLLTRLLLVHAEDQLAMAEMARIMAEELIEVYKRIN</sequence>
<dbReference type="Proteomes" id="UP001198220">
    <property type="component" value="Unassembled WGS sequence"/>
</dbReference>
<feature type="active site" description="Tele-phosphohistidine intermediate" evidence="5">
    <location>
        <position position="81"/>
    </location>
</feature>
<keyword evidence="9" id="KW-1185">Reference proteome</keyword>
<organism evidence="8 9">
    <name type="scientific">Hominiventricola filiformis</name>
    <dbReference type="NCBI Taxonomy" id="2885352"/>
    <lineage>
        <taxon>Bacteria</taxon>
        <taxon>Bacillati</taxon>
        <taxon>Bacillota</taxon>
        <taxon>Clostridia</taxon>
        <taxon>Lachnospirales</taxon>
        <taxon>Lachnospiraceae</taxon>
        <taxon>Hominiventricola</taxon>
    </lineage>
</organism>
<feature type="modified residue" description="Phosphohistidine; by HPr" evidence="7">
    <location>
        <position position="81"/>
    </location>
</feature>
<dbReference type="Pfam" id="PF02255">
    <property type="entry name" value="PTS_IIA"/>
    <property type="match status" value="1"/>
</dbReference>
<dbReference type="InterPro" id="IPR036542">
    <property type="entry name" value="PTS_IIA_lac/cel_sf"/>
</dbReference>
<feature type="binding site" evidence="6">
    <location>
        <position position="84"/>
    </location>
    <ligand>
        <name>Mg(2+)</name>
        <dbReference type="ChEBI" id="CHEBI:18420"/>
        <note>ligand shared between all trimeric partners</note>
    </ligand>
</feature>
<keyword evidence="1" id="KW-0813">Transport</keyword>
<accession>A0AAE3A384</accession>
<keyword evidence="4" id="KW-0598">Phosphotransferase system</keyword>
<keyword evidence="6" id="KW-0460">Magnesium</keyword>
<evidence type="ECO:0000256" key="5">
    <source>
        <dbReference type="PIRSR" id="PIRSR000699-1"/>
    </source>
</evidence>
<dbReference type="EMBL" id="JAJEPS010000002">
    <property type="protein sequence ID" value="MCC2125236.1"/>
    <property type="molecule type" value="Genomic_DNA"/>
</dbReference>
<keyword evidence="2" id="KW-0762">Sugar transport</keyword>
<gene>
    <name evidence="8" type="ORF">LKD36_03470</name>
</gene>
<evidence type="ECO:0000256" key="2">
    <source>
        <dbReference type="ARBA" id="ARBA00022597"/>
    </source>
</evidence>
<proteinExistence type="predicted"/>
<dbReference type="PROSITE" id="PS51095">
    <property type="entry name" value="PTS_EIIA_TYPE_3"/>
    <property type="match status" value="1"/>
</dbReference>
<dbReference type="GO" id="GO:0046872">
    <property type="term" value="F:metal ion binding"/>
    <property type="evidence" value="ECO:0007669"/>
    <property type="project" value="UniProtKB-KW"/>
</dbReference>
<evidence type="ECO:0000256" key="6">
    <source>
        <dbReference type="PIRSR" id="PIRSR000699-2"/>
    </source>
</evidence>